<evidence type="ECO:0000313" key="2">
    <source>
        <dbReference type="EMBL" id="TKD08869.1"/>
    </source>
</evidence>
<dbReference type="RefSeq" id="WP_136929468.1">
    <property type="nucleotide sequence ID" value="NZ_SSMQ01000012.1"/>
</dbReference>
<reference evidence="2 3" key="1">
    <citation type="submission" date="2019-04" db="EMBL/GenBank/DDBJ databases">
        <authorList>
            <person name="Li Y."/>
            <person name="Wang J."/>
        </authorList>
    </citation>
    <scope>NUCLEOTIDE SEQUENCE [LARGE SCALE GENOMIC DNA]</scope>
    <source>
        <strain evidence="2 3">DSM 14668</strain>
    </source>
</reference>
<evidence type="ECO:0000313" key="3">
    <source>
        <dbReference type="Proteomes" id="UP000309215"/>
    </source>
</evidence>
<dbReference type="AlphaFoldDB" id="A0A4U1JFQ3"/>
<keyword evidence="1" id="KW-1133">Transmembrane helix</keyword>
<proteinExistence type="predicted"/>
<organism evidence="2 3">
    <name type="scientific">Polyangium fumosum</name>
    <dbReference type="NCBI Taxonomy" id="889272"/>
    <lineage>
        <taxon>Bacteria</taxon>
        <taxon>Pseudomonadati</taxon>
        <taxon>Myxococcota</taxon>
        <taxon>Polyangia</taxon>
        <taxon>Polyangiales</taxon>
        <taxon>Polyangiaceae</taxon>
        <taxon>Polyangium</taxon>
    </lineage>
</organism>
<feature type="transmembrane region" description="Helical" evidence="1">
    <location>
        <begin position="69"/>
        <end position="89"/>
    </location>
</feature>
<sequence length="263" mass="28071">MPPRLEAPNDTRARALSPYRAAPLSFGPPVATYRSSKLGRVGYLAVGSAAGLVALALLLSPLGGGSDPGIWALAFLQASVVGTGAAFALRTYARRVHGRVTVHDEGMCITSHRGKYCFSWDDVTGLWARFYEPVRAPEVIVRIGTRDGRVIELPTELDGARDLATRVQTETIARVLAETEASIDAGESLRFGPMVVGASGIHYGPGESPWNHVDAMQLSFRWLEVRLTSGNRILLPTEEVRNVGVLLAVAGRFGVGRLAGGPA</sequence>
<dbReference type="Pfam" id="PF20226">
    <property type="entry name" value="DUF6585"/>
    <property type="match status" value="1"/>
</dbReference>
<dbReference type="EMBL" id="SSMQ01000012">
    <property type="protein sequence ID" value="TKD08869.1"/>
    <property type="molecule type" value="Genomic_DNA"/>
</dbReference>
<comment type="caution">
    <text evidence="2">The sequence shown here is derived from an EMBL/GenBank/DDBJ whole genome shotgun (WGS) entry which is preliminary data.</text>
</comment>
<name>A0A4U1JFQ3_9BACT</name>
<feature type="transmembrane region" description="Helical" evidence="1">
    <location>
        <begin position="41"/>
        <end position="63"/>
    </location>
</feature>
<dbReference type="OrthoDB" id="4044832at2"/>
<accession>A0A4U1JFQ3</accession>
<protein>
    <submittedName>
        <fullName evidence="2">Uncharacterized protein</fullName>
    </submittedName>
</protein>
<gene>
    <name evidence="2" type="ORF">E8A74_13845</name>
</gene>
<dbReference type="InterPro" id="IPR046492">
    <property type="entry name" value="DUF6585"/>
</dbReference>
<keyword evidence="3" id="KW-1185">Reference proteome</keyword>
<keyword evidence="1" id="KW-0472">Membrane</keyword>
<keyword evidence="1" id="KW-0812">Transmembrane</keyword>
<dbReference type="Proteomes" id="UP000309215">
    <property type="component" value="Unassembled WGS sequence"/>
</dbReference>
<evidence type="ECO:0000256" key="1">
    <source>
        <dbReference type="SAM" id="Phobius"/>
    </source>
</evidence>